<feature type="domain" description="Poxin-Schlafen/Schlafen-like N-terminal" evidence="2">
    <location>
        <begin position="100"/>
        <end position="183"/>
    </location>
</feature>
<keyword evidence="5" id="KW-1185">Reference proteome</keyword>
<dbReference type="AlphaFoldDB" id="A0A3B4DGW2"/>
<feature type="domain" description="Schlafen AlbA-2" evidence="1">
    <location>
        <begin position="200"/>
        <end position="323"/>
    </location>
</feature>
<name>A0A3B4DGW2_PYGNA</name>
<reference evidence="4" key="2">
    <citation type="submission" date="2025-08" db="UniProtKB">
        <authorList>
            <consortium name="Ensembl"/>
        </authorList>
    </citation>
    <scope>IDENTIFICATION</scope>
</reference>
<dbReference type="Gene3D" id="3.30.950.30">
    <property type="entry name" value="Schlafen, AAA domain"/>
    <property type="match status" value="1"/>
</dbReference>
<reference evidence="4 5" key="1">
    <citation type="submission" date="2020-10" db="EMBL/GenBank/DDBJ databases">
        <title>Pygocentrus nattereri (red-bellied piranha) genome, fPygNat1, primary haplotype.</title>
        <authorList>
            <person name="Myers G."/>
            <person name="Meyer A."/>
            <person name="Karagic N."/>
            <person name="Pippel M."/>
            <person name="Winkler S."/>
            <person name="Tracey A."/>
            <person name="Wood J."/>
            <person name="Formenti G."/>
            <person name="Howe K."/>
            <person name="Fedrigo O."/>
            <person name="Jarvis E.D."/>
        </authorList>
    </citation>
    <scope>NUCLEOTIDE SEQUENCE [LARGE SCALE GENOMIC DNA]</scope>
</reference>
<evidence type="ECO:0008006" key="6">
    <source>
        <dbReference type="Google" id="ProtNLM"/>
    </source>
</evidence>
<dbReference type="Pfam" id="PF04326">
    <property type="entry name" value="SLFN_AlbA_2"/>
    <property type="match status" value="1"/>
</dbReference>
<evidence type="ECO:0000313" key="5">
    <source>
        <dbReference type="Proteomes" id="UP001501920"/>
    </source>
</evidence>
<dbReference type="Ensembl" id="ENSPNAT00000034493.2">
    <property type="protein sequence ID" value="ENSPNAP00000022336.2"/>
    <property type="gene ID" value="ENSPNAG00000029722.2"/>
</dbReference>
<dbReference type="InterPro" id="IPR029684">
    <property type="entry name" value="Schlafen"/>
</dbReference>
<dbReference type="PANTHER" id="PTHR12155">
    <property type="entry name" value="SCHLAFEN"/>
    <property type="match status" value="1"/>
</dbReference>
<dbReference type="GeneTree" id="ENSGT00410000025651"/>
<evidence type="ECO:0000259" key="1">
    <source>
        <dbReference type="Pfam" id="PF04326"/>
    </source>
</evidence>
<dbReference type="InterPro" id="IPR048729">
    <property type="entry name" value="SLFN_GTPase-like"/>
</dbReference>
<dbReference type="Pfam" id="PF21026">
    <property type="entry name" value="SLFN_GTPase-like"/>
    <property type="match status" value="1"/>
</dbReference>
<dbReference type="Pfam" id="PF17057">
    <property type="entry name" value="B3R"/>
    <property type="match status" value="1"/>
</dbReference>
<evidence type="ECO:0000259" key="3">
    <source>
        <dbReference type="Pfam" id="PF21026"/>
    </source>
</evidence>
<reference evidence="4" key="3">
    <citation type="submission" date="2025-09" db="UniProtKB">
        <authorList>
            <consortium name="Ensembl"/>
        </authorList>
    </citation>
    <scope>IDENTIFICATION</scope>
</reference>
<evidence type="ECO:0000313" key="4">
    <source>
        <dbReference type="Ensembl" id="ENSPNAP00000022336.2"/>
    </source>
</evidence>
<evidence type="ECO:0000259" key="2">
    <source>
        <dbReference type="Pfam" id="PF17057"/>
    </source>
</evidence>
<feature type="domain" description="Schlafen GTPase-like" evidence="3">
    <location>
        <begin position="403"/>
        <end position="537"/>
    </location>
</feature>
<dbReference type="InterPro" id="IPR007421">
    <property type="entry name" value="Schlafen_AlbA_2_dom"/>
</dbReference>
<proteinExistence type="predicted"/>
<dbReference type="InterPro" id="IPR038461">
    <property type="entry name" value="Schlafen_AlbA_2_dom_sf"/>
</dbReference>
<dbReference type="Gene3D" id="3.40.50.300">
    <property type="entry name" value="P-loop containing nucleotide triphosphate hydrolases"/>
    <property type="match status" value="2"/>
</dbReference>
<dbReference type="PANTHER" id="PTHR12155:SF30">
    <property type="entry name" value="PROTEIN SLFN14"/>
    <property type="match status" value="1"/>
</dbReference>
<protein>
    <recommendedName>
        <fullName evidence="6">Schlafen AlbA-2 domain-containing protein</fullName>
    </recommendedName>
</protein>
<dbReference type="SUPFAM" id="SSF52540">
    <property type="entry name" value="P-loop containing nucleoside triphosphate hydrolases"/>
    <property type="match status" value="1"/>
</dbReference>
<dbReference type="InterPro" id="IPR027417">
    <property type="entry name" value="P-loop_NTPase"/>
</dbReference>
<dbReference type="InterPro" id="IPR031450">
    <property type="entry name" value="Poxin-SLFN/SLFN_N"/>
</dbReference>
<sequence>MLLTTEGMALSKPAPLARSRRLYDQHFWIETCTFGEQPRRCMNKTKKEQQKDAILQHVCALLNSGGGILSAGFENKDYDYETMGLGADVEEHLTKLLHPSVIEDFIEFTTHGNTLQLFVKSWCSDTQRAKLCSIDSGLRERSGTSTPSIIPNGVLDFIKKKHKGPSYFARCAKRPKLPQKAEDFYDDEVAQLNQVLDFGESVNVEFKSFDSETHLGKRLKENLPKYLSAFANTKGGFLFIGVDDKTKKVVGCGQGMNSQDIEQMVLDICRRVRARAVHVLDCVKKMAWSVDSKVFRVENGSIEEPRYIIALKVHAFCCAVFEEDPKCWHVEGDKIARIDASSWLGKMQLSDPGTFKLLFFTNLSTALKTLQSSRRKYSLVSYLHGHCSSCLECNLKNLFQGEKITIKREFIPQDVFVKYPSLLNLHPILSKNGPGILVMSTSWAVDVNLPRNKAVICEALLVTTDHYPTLFSWVESGIPELWQYVSKTAFNIKQKLVNLGGYTERLCVIPHLVDCQTGELILNEADGGPPYPESYILGDVQEVVALLQSLAIVVLSFTSPLSDTLGCEFFNLLTEEQFSILCGYTGIKRLFIHGPPGSGKTLIAMEKIQRIQKSESCEIKDILYLCENVGLRDFVRKKSICLCETRSSFMMKAVENFTSIKHIIVDEGQNFRVEDGDWYKKAERLMQGKHGFFWIFVDYFQRSHTSTNGLPPLTSQEKAYLSEVVRNSKEVFDAMSDLIGRIADKSKTDEAKHLQNMRESIKLTHDFRGEIVTLTKRESVEPEVARIVKSLLQKGHTARDIAVLYSTLENVNKRGYRVTWEGIPVVFGTVGEVDQNKIVLDTIRRFSGLERNIVIVVDPVVHPFQNEIQLNILLSAYSRARIRLYILHRST</sequence>
<organism evidence="4 5">
    <name type="scientific">Pygocentrus nattereri</name>
    <name type="common">Red-bellied piranha</name>
    <dbReference type="NCBI Taxonomy" id="42514"/>
    <lineage>
        <taxon>Eukaryota</taxon>
        <taxon>Metazoa</taxon>
        <taxon>Chordata</taxon>
        <taxon>Craniata</taxon>
        <taxon>Vertebrata</taxon>
        <taxon>Euteleostomi</taxon>
        <taxon>Actinopterygii</taxon>
        <taxon>Neopterygii</taxon>
        <taxon>Teleostei</taxon>
        <taxon>Ostariophysi</taxon>
        <taxon>Characiformes</taxon>
        <taxon>Characoidei</taxon>
        <taxon>Pygocentrus</taxon>
    </lineage>
</organism>
<dbReference type="Proteomes" id="UP001501920">
    <property type="component" value="Chromosome 7"/>
</dbReference>
<accession>A0A3B4DGW2</accession>